<reference evidence="1 2" key="1">
    <citation type="journal article" date="2015" name="Genome Announc.">
        <title>Draft Genome Sequence of Mycobacterium obuense Strain UC1, Isolated from Patient Sputum.</title>
        <authorList>
            <person name="Greninger A.L."/>
            <person name="Cunningham G."/>
            <person name="Hsu E.D."/>
            <person name="Yu J.M."/>
            <person name="Chiu C.Y."/>
            <person name="Miller S."/>
        </authorList>
    </citation>
    <scope>NUCLEOTIDE SEQUENCE [LARGE SCALE GENOMIC DNA]</scope>
    <source>
        <strain evidence="1 2">UC1</strain>
    </source>
</reference>
<organism evidence="1 2">
    <name type="scientific">Mycolicibacterium obuense</name>
    <dbReference type="NCBI Taxonomy" id="1807"/>
    <lineage>
        <taxon>Bacteria</taxon>
        <taxon>Bacillati</taxon>
        <taxon>Actinomycetota</taxon>
        <taxon>Actinomycetes</taxon>
        <taxon>Mycobacteriales</taxon>
        <taxon>Mycobacteriaceae</taxon>
        <taxon>Mycolicibacterium</taxon>
    </lineage>
</organism>
<dbReference type="PATRIC" id="fig|1807.13.peg.4747"/>
<dbReference type="Proteomes" id="UP000034150">
    <property type="component" value="Unassembled WGS sequence"/>
</dbReference>
<keyword evidence="2" id="KW-1185">Reference proteome</keyword>
<evidence type="ECO:0000313" key="1">
    <source>
        <dbReference type="EMBL" id="KKF00330.1"/>
    </source>
</evidence>
<dbReference type="OrthoDB" id="4719782at2"/>
<protein>
    <submittedName>
        <fullName evidence="1">Uncharacterized protein</fullName>
    </submittedName>
</protein>
<name>A0A0M2JZP0_9MYCO</name>
<proteinExistence type="predicted"/>
<evidence type="ECO:0000313" key="2">
    <source>
        <dbReference type="Proteomes" id="UP000034150"/>
    </source>
</evidence>
<gene>
    <name evidence="1" type="ORF">WN67_19365</name>
</gene>
<dbReference type="RefSeq" id="WP_046364661.1">
    <property type="nucleotide sequence ID" value="NZ_LAUZ02000072.1"/>
</dbReference>
<comment type="caution">
    <text evidence="1">The sequence shown here is derived from an EMBL/GenBank/DDBJ whole genome shotgun (WGS) entry which is preliminary data.</text>
</comment>
<dbReference type="Gene3D" id="1.20.1290.30">
    <property type="match status" value="1"/>
</dbReference>
<dbReference type="EMBL" id="LAUZ02000072">
    <property type="protein sequence ID" value="KKF00330.1"/>
    <property type="molecule type" value="Genomic_DNA"/>
</dbReference>
<sequence length="227" mass="25170">MRRAYVESHEPFPRALAQALRWAGDSATIHAPDTRSIEENRLHELGIRVTSPSSKSRFYGRPEGTVVATFLNLSEVLEVERRGGIEGLVVVHANGPSRFPGVPHHGPWVTAFNPEHLGGQEIAPVASAPAALRAAIRDLTGLAVGNQGLIDKRERSEVIHALTYLRSRGFELDPDALMVEALRNEWGGTGPEELRQIALDLNKGKQLQFDKRRLRPERLDEWAATKD</sequence>
<dbReference type="AlphaFoldDB" id="A0A0M2JZP0"/>
<accession>A0A0M2JZP0</accession>
<dbReference type="InterPro" id="IPR037210">
    <property type="entry name" value="YoaC-like_sf"/>
</dbReference>